<dbReference type="Gene3D" id="2.130.10.30">
    <property type="entry name" value="Regulator of chromosome condensation 1/beta-lactamase-inhibitor protein II"/>
    <property type="match status" value="1"/>
</dbReference>
<organism evidence="4 5">
    <name type="scientific">Anaeramoeba flamelloides</name>
    <dbReference type="NCBI Taxonomy" id="1746091"/>
    <lineage>
        <taxon>Eukaryota</taxon>
        <taxon>Metamonada</taxon>
        <taxon>Anaeramoebidae</taxon>
        <taxon>Anaeramoeba</taxon>
    </lineage>
</organism>
<dbReference type="Pfam" id="PF00651">
    <property type="entry name" value="BTB"/>
    <property type="match status" value="1"/>
</dbReference>
<dbReference type="PROSITE" id="PS50097">
    <property type="entry name" value="BTB"/>
    <property type="match status" value="1"/>
</dbReference>
<dbReference type="InterPro" id="IPR009091">
    <property type="entry name" value="RCC1/BLIP-II"/>
</dbReference>
<keyword evidence="1" id="KW-0677">Repeat</keyword>
<comment type="caution">
    <text evidence="4">The sequence shown here is derived from an EMBL/GenBank/DDBJ whole genome shotgun (WGS) entry which is preliminary data.</text>
</comment>
<accession>A0ABQ8YYH1</accession>
<evidence type="ECO:0000256" key="2">
    <source>
        <dbReference type="PROSITE-ProRule" id="PRU00235"/>
    </source>
</evidence>
<dbReference type="PROSITE" id="PS50012">
    <property type="entry name" value="RCC1_3"/>
    <property type="match status" value="1"/>
</dbReference>
<dbReference type="InterPro" id="IPR000210">
    <property type="entry name" value="BTB/POZ_dom"/>
</dbReference>
<protein>
    <submittedName>
        <fullName evidence="4">Btk-binding protein-related</fullName>
    </submittedName>
</protein>
<proteinExistence type="predicted"/>
<dbReference type="Gene3D" id="3.30.710.10">
    <property type="entry name" value="Potassium Channel Kv1.1, Chain A"/>
    <property type="match status" value="1"/>
</dbReference>
<feature type="repeat" description="RCC1" evidence="2">
    <location>
        <begin position="209"/>
        <end position="270"/>
    </location>
</feature>
<dbReference type="InterPro" id="IPR051625">
    <property type="entry name" value="Signaling_Regulatory_Domain"/>
</dbReference>
<dbReference type="EMBL" id="JAOAOG010000098">
    <property type="protein sequence ID" value="KAJ6249676.1"/>
    <property type="molecule type" value="Genomic_DNA"/>
</dbReference>
<sequence>MEDNYYFSCDYNMPQLLGTYHTKSSWDFADRIQKIKMIRKVSFAKLDNSMLILFSDNKLSLFQAWNRISTNLKIENTLIIDIKAGFDSYLILTNNGEVYSLAKYQTKEIEIWRNVSLPFENPGASSFRSLRKIVFFEQNNLFVIEIMMTSLTNYFLCNNNQLYACGFNKYGQLCNGSTKNEQTPILIKENVERIFSCTSSDHLFYLSNNKLFGCGRNTCGQLGISSNEKQIADPIQVETLIAKGQKYSLDCNQILDIKMTCNGSYLLTQEGKIFQCGKRYQYSQESYQYFTELNINTESKIIKLDCGFHHAVFLTEDDDLFGVGFTHKTQPFKHVLNQWAYPVKLKLPTDFRISNPNNSFKFFCGDTTVLILHSSYISSCLRVDFKKLYKSKSFYDSYLIDYTKKNKIFIHKKLLEIRIKKDFEQIQEILKKFGKEKINLFLKWVYYDKIHKEKVMYLEQIFNFLKLSFPPQNSLENDFENLYHDEQSKDFAILTRGDEEEEEEGKYEEIKVHKFILIARSKIFRDMFESLNEEEKNINKIKDYTGKSKESLEILIKYFYTDKITITKNQMENNYPDFELIIEELEDSVEYYQLDENSKLSYEINKLKSLYKKK</sequence>
<dbReference type="PANTHER" id="PTHR22872">
    <property type="entry name" value="BTK-BINDING PROTEIN-RELATED"/>
    <property type="match status" value="1"/>
</dbReference>
<dbReference type="InterPro" id="IPR011333">
    <property type="entry name" value="SKP1/BTB/POZ_sf"/>
</dbReference>
<evidence type="ECO:0000313" key="5">
    <source>
        <dbReference type="Proteomes" id="UP001150062"/>
    </source>
</evidence>
<dbReference type="SUPFAM" id="SSF50985">
    <property type="entry name" value="RCC1/BLIP-II"/>
    <property type="match status" value="1"/>
</dbReference>
<gene>
    <name evidence="4" type="ORF">M0813_17099</name>
</gene>
<keyword evidence="5" id="KW-1185">Reference proteome</keyword>
<dbReference type="SUPFAM" id="SSF54695">
    <property type="entry name" value="POZ domain"/>
    <property type="match status" value="1"/>
</dbReference>
<name>A0ABQ8YYH1_9EUKA</name>
<evidence type="ECO:0000256" key="1">
    <source>
        <dbReference type="ARBA" id="ARBA00022737"/>
    </source>
</evidence>
<feature type="domain" description="BTB" evidence="3">
    <location>
        <begin position="489"/>
        <end position="568"/>
    </location>
</feature>
<dbReference type="CDD" id="cd18186">
    <property type="entry name" value="BTB_POZ_ZBTB_KLHL-like"/>
    <property type="match status" value="1"/>
</dbReference>
<evidence type="ECO:0000259" key="3">
    <source>
        <dbReference type="PROSITE" id="PS50097"/>
    </source>
</evidence>
<evidence type="ECO:0000313" key="4">
    <source>
        <dbReference type="EMBL" id="KAJ6249676.1"/>
    </source>
</evidence>
<dbReference type="Proteomes" id="UP001150062">
    <property type="component" value="Unassembled WGS sequence"/>
</dbReference>
<dbReference type="Pfam" id="PF00415">
    <property type="entry name" value="RCC1"/>
    <property type="match status" value="1"/>
</dbReference>
<reference evidence="4" key="1">
    <citation type="submission" date="2022-08" db="EMBL/GenBank/DDBJ databases">
        <title>Novel sulfate-reducing endosymbionts in the free-living metamonad Anaeramoeba.</title>
        <authorList>
            <person name="Jerlstrom-Hultqvist J."/>
            <person name="Cepicka I."/>
            <person name="Gallot-Lavallee L."/>
            <person name="Salas-Leiva D."/>
            <person name="Curtis B.A."/>
            <person name="Zahonova K."/>
            <person name="Pipaliya S."/>
            <person name="Dacks J."/>
            <person name="Roger A.J."/>
        </authorList>
    </citation>
    <scope>NUCLEOTIDE SEQUENCE</scope>
    <source>
        <strain evidence="4">Schooner1</strain>
    </source>
</reference>
<dbReference type="InterPro" id="IPR000408">
    <property type="entry name" value="Reg_chr_condens"/>
</dbReference>